<dbReference type="RefSeq" id="XP_022288929.1">
    <property type="nucleotide sequence ID" value="XM_022433221.1"/>
</dbReference>
<keyword evidence="2" id="KW-0732">Signal</keyword>
<evidence type="ECO:0000313" key="3">
    <source>
        <dbReference type="Proteomes" id="UP000694844"/>
    </source>
</evidence>
<keyword evidence="3" id="KW-1185">Reference proteome</keyword>
<keyword evidence="1" id="KW-1133">Transmembrane helix</keyword>
<reference evidence="4" key="1">
    <citation type="submission" date="2025-08" db="UniProtKB">
        <authorList>
            <consortium name="RefSeq"/>
        </authorList>
    </citation>
    <scope>IDENTIFICATION</scope>
    <source>
        <tissue evidence="4">Whole sample</tissue>
    </source>
</reference>
<feature type="transmembrane region" description="Helical" evidence="1">
    <location>
        <begin position="198"/>
        <end position="219"/>
    </location>
</feature>
<dbReference type="GeneID" id="111101012"/>
<evidence type="ECO:0000256" key="2">
    <source>
        <dbReference type="SAM" id="SignalP"/>
    </source>
</evidence>
<dbReference type="Proteomes" id="UP000694844">
    <property type="component" value="Chromosome 6"/>
</dbReference>
<feature type="chain" id="PRO_5034355879" evidence="2">
    <location>
        <begin position="30"/>
        <end position="392"/>
    </location>
</feature>
<keyword evidence="1" id="KW-0812">Transmembrane</keyword>
<evidence type="ECO:0000313" key="4">
    <source>
        <dbReference type="RefSeq" id="XP_022288929.1"/>
    </source>
</evidence>
<dbReference type="AlphaFoldDB" id="A0A8B8AG28"/>
<dbReference type="KEGG" id="cvn:111101012"/>
<feature type="signal peptide" evidence="2">
    <location>
        <begin position="1"/>
        <end position="29"/>
    </location>
</feature>
<evidence type="ECO:0000256" key="1">
    <source>
        <dbReference type="SAM" id="Phobius"/>
    </source>
</evidence>
<gene>
    <name evidence="4" type="primary">LOC111101012</name>
</gene>
<sequence>MHWKKTKMGAIYILFAIYITAMPIKTTEGAGSDSCPVSNTTVEIVKKCPETEKDWNDAAARKNCSRYADQCDQPDKLLYHCVINPYVNQTLEVCAYVQNILWGYCAEYNILGNLIQANYKTNCLIFNQNPCPEFYRSKDAFLYPGCFELVKNSTASSSVSTVSSTTFSLDITGRDTTPPNGDRMTNDDNTEGKTTLKIALTMGILVSLLIVFIIIVLVWKRKKKNFCGKKSTKNNAKGNYDGTENEVYQLQGKSATEEGEGMITPSGQAFGTGQSKKGVVQTEDDEQEHLLNEEPNREKQECEELVEILNETIKRIVLTRREDEGNLKDEDILHQIYKNPSCFENESNQNIREKAEKLKALEEYFLRKKASEIIVEMKDEGAIQSESSSENF</sequence>
<keyword evidence="1" id="KW-0472">Membrane</keyword>
<accession>A0A8B8AG28</accession>
<protein>
    <submittedName>
        <fullName evidence="4">Uncharacterized protein LOC111101012</fullName>
    </submittedName>
</protein>
<name>A0A8B8AG28_CRAVI</name>
<organism evidence="3 4">
    <name type="scientific">Crassostrea virginica</name>
    <name type="common">Eastern oyster</name>
    <dbReference type="NCBI Taxonomy" id="6565"/>
    <lineage>
        <taxon>Eukaryota</taxon>
        <taxon>Metazoa</taxon>
        <taxon>Spiralia</taxon>
        <taxon>Lophotrochozoa</taxon>
        <taxon>Mollusca</taxon>
        <taxon>Bivalvia</taxon>
        <taxon>Autobranchia</taxon>
        <taxon>Pteriomorphia</taxon>
        <taxon>Ostreida</taxon>
        <taxon>Ostreoidea</taxon>
        <taxon>Ostreidae</taxon>
        <taxon>Crassostrea</taxon>
    </lineage>
</organism>
<proteinExistence type="predicted"/>